<feature type="domain" description="Multidrug resistance protein MdtA-like C-terminal permuted SH3" evidence="5">
    <location>
        <begin position="317"/>
        <end position="373"/>
    </location>
</feature>
<dbReference type="PANTHER" id="PTHR30158:SF24">
    <property type="entry name" value="HLYD FAMILY SECRETION PROTEIN"/>
    <property type="match status" value="1"/>
</dbReference>
<dbReference type="Proteomes" id="UP000271227">
    <property type="component" value="Unassembled WGS sequence"/>
</dbReference>
<dbReference type="Pfam" id="PF25967">
    <property type="entry name" value="RND-MFP_C"/>
    <property type="match status" value="1"/>
</dbReference>
<dbReference type="OrthoDB" id="9816569at2"/>
<organism evidence="6 7">
    <name type="scientific">Eilatimonas milleporae</name>
    <dbReference type="NCBI Taxonomy" id="911205"/>
    <lineage>
        <taxon>Bacteria</taxon>
        <taxon>Pseudomonadati</taxon>
        <taxon>Pseudomonadota</taxon>
        <taxon>Alphaproteobacteria</taxon>
        <taxon>Kordiimonadales</taxon>
        <taxon>Kordiimonadaceae</taxon>
        <taxon>Eilatimonas</taxon>
    </lineage>
</organism>
<evidence type="ECO:0000259" key="5">
    <source>
        <dbReference type="Pfam" id="PF25967"/>
    </source>
</evidence>
<gene>
    <name evidence="6" type="ORF">BXY39_2121</name>
</gene>
<dbReference type="Gene3D" id="2.40.50.100">
    <property type="match status" value="1"/>
</dbReference>
<evidence type="ECO:0000256" key="3">
    <source>
        <dbReference type="SAM" id="Coils"/>
    </source>
</evidence>
<dbReference type="EMBL" id="REFR01000011">
    <property type="protein sequence ID" value="RMB08026.1"/>
    <property type="molecule type" value="Genomic_DNA"/>
</dbReference>
<dbReference type="GO" id="GO:0022857">
    <property type="term" value="F:transmembrane transporter activity"/>
    <property type="evidence" value="ECO:0007669"/>
    <property type="project" value="InterPro"/>
</dbReference>
<dbReference type="GO" id="GO:0005886">
    <property type="term" value="C:plasma membrane"/>
    <property type="evidence" value="ECO:0007669"/>
    <property type="project" value="TreeGrafter"/>
</dbReference>
<dbReference type="Gene3D" id="1.10.287.470">
    <property type="entry name" value="Helix hairpin bin"/>
    <property type="match status" value="1"/>
</dbReference>
<feature type="coiled-coil region" evidence="3">
    <location>
        <begin position="157"/>
        <end position="184"/>
    </location>
</feature>
<dbReference type="Gene3D" id="2.40.420.20">
    <property type="match status" value="1"/>
</dbReference>
<evidence type="ECO:0000313" key="6">
    <source>
        <dbReference type="EMBL" id="RMB08026.1"/>
    </source>
</evidence>
<accession>A0A3M0CM53</accession>
<comment type="subcellular location">
    <subcellularLocation>
        <location evidence="1">Cell envelope</location>
    </subcellularLocation>
</comment>
<dbReference type="RefSeq" id="WP_121938776.1">
    <property type="nucleotide sequence ID" value="NZ_REFR01000011.1"/>
</dbReference>
<evidence type="ECO:0000256" key="2">
    <source>
        <dbReference type="ARBA" id="ARBA00009477"/>
    </source>
</evidence>
<keyword evidence="3" id="KW-0175">Coiled coil</keyword>
<dbReference type="GO" id="GO:0046677">
    <property type="term" value="P:response to antibiotic"/>
    <property type="evidence" value="ECO:0007669"/>
    <property type="project" value="TreeGrafter"/>
</dbReference>
<sequence length="411" mass="44575">MRKILKSVAPAVVLVAGIGVVWALTAAKPDPEKTEEIPRPVSLYVDTVRAESVVLSVRTQGEVRPKTDVNIIPQVSGRITYVDPAFSEGGSFAPGTVLLRIDDSDYKLELIRAEARVAEARVQVEQELADARIKEKQWQEWVKDGEPTPLALNKPQVAEAQAKLRAAEADLKEARLNMERTRISLPFDGRVRSRDVGLGQFVSNGTVLGRAFATDVVEIKLPLTDKQLTELQLPIGYVAMDPTTAPGVTFTHDMGGMPYQWRGRIVRINADIDQQTRLAYAIAEVDDPYGRNTDRGMPFAVGMFVHAEIAGAQPQRALVMPRLALRSDNRVFVINAENKLEIRTVGVLATSPDRVLVSSGVVDGEKVVTSPVQSAVAGMIVQPITRAAATNLSRANTAPMTADSGIAAGSR</sequence>
<dbReference type="AlphaFoldDB" id="A0A3M0CM53"/>
<proteinExistence type="inferred from homology"/>
<evidence type="ECO:0000259" key="4">
    <source>
        <dbReference type="Pfam" id="PF25917"/>
    </source>
</evidence>
<evidence type="ECO:0000313" key="7">
    <source>
        <dbReference type="Proteomes" id="UP000271227"/>
    </source>
</evidence>
<evidence type="ECO:0000256" key="1">
    <source>
        <dbReference type="ARBA" id="ARBA00004196"/>
    </source>
</evidence>
<protein>
    <submittedName>
        <fullName evidence="6">RND family efflux transporter MFP subunit</fullName>
    </submittedName>
</protein>
<feature type="domain" description="Multidrug resistance protein MdtA-like barrel-sandwich hybrid" evidence="4">
    <location>
        <begin position="69"/>
        <end position="207"/>
    </location>
</feature>
<dbReference type="InterPro" id="IPR058627">
    <property type="entry name" value="MdtA-like_C"/>
</dbReference>
<dbReference type="InterPro" id="IPR058625">
    <property type="entry name" value="MdtA-like_BSH"/>
</dbReference>
<comment type="similarity">
    <text evidence="2">Belongs to the membrane fusion protein (MFP) (TC 8.A.1) family.</text>
</comment>
<comment type="caution">
    <text evidence="6">The sequence shown here is derived from an EMBL/GenBank/DDBJ whole genome shotgun (WGS) entry which is preliminary data.</text>
</comment>
<dbReference type="InParanoid" id="A0A3M0CM53"/>
<dbReference type="PANTHER" id="PTHR30158">
    <property type="entry name" value="ACRA/E-RELATED COMPONENT OF DRUG EFFLUX TRANSPORTER"/>
    <property type="match status" value="1"/>
</dbReference>
<name>A0A3M0CM53_9PROT</name>
<reference evidence="6 7" key="1">
    <citation type="submission" date="2018-10" db="EMBL/GenBank/DDBJ databases">
        <title>Genomic Encyclopedia of Archaeal and Bacterial Type Strains, Phase II (KMG-II): from individual species to whole genera.</title>
        <authorList>
            <person name="Goeker M."/>
        </authorList>
    </citation>
    <scope>NUCLEOTIDE SEQUENCE [LARGE SCALE GENOMIC DNA]</scope>
    <source>
        <strain evidence="6 7">DSM 25217</strain>
    </source>
</reference>
<dbReference type="Gene3D" id="2.40.30.170">
    <property type="match status" value="1"/>
</dbReference>
<keyword evidence="7" id="KW-1185">Reference proteome</keyword>
<dbReference type="NCBIfam" id="TIGR01730">
    <property type="entry name" value="RND_mfp"/>
    <property type="match status" value="1"/>
</dbReference>
<dbReference type="InterPro" id="IPR006143">
    <property type="entry name" value="RND_pump_MFP"/>
</dbReference>
<dbReference type="SUPFAM" id="SSF111369">
    <property type="entry name" value="HlyD-like secretion proteins"/>
    <property type="match status" value="1"/>
</dbReference>
<dbReference type="Pfam" id="PF25917">
    <property type="entry name" value="BSH_RND"/>
    <property type="match status" value="1"/>
</dbReference>